<evidence type="ECO:0000256" key="6">
    <source>
        <dbReference type="ARBA" id="ARBA00022827"/>
    </source>
</evidence>
<dbReference type="FunFam" id="3.50.50.60:FF:000448">
    <property type="entry name" value="Putative polyamine oxidase 5 isoform A"/>
    <property type="match status" value="1"/>
</dbReference>
<keyword evidence="10" id="KW-1185">Reference proteome</keyword>
<comment type="cofactor">
    <cofactor evidence="1">
        <name>FAD</name>
        <dbReference type="ChEBI" id="CHEBI:57692"/>
    </cofactor>
</comment>
<evidence type="ECO:0000256" key="7">
    <source>
        <dbReference type="ARBA" id="ARBA00023002"/>
    </source>
</evidence>
<name>A0A445IXL0_GLYSO</name>
<dbReference type="AlphaFoldDB" id="A0A445IXL0"/>
<evidence type="ECO:0000313" key="9">
    <source>
        <dbReference type="EMBL" id="RZB90887.1"/>
    </source>
</evidence>
<keyword evidence="7" id="KW-0560">Oxidoreductase</keyword>
<evidence type="ECO:0000256" key="5">
    <source>
        <dbReference type="ARBA" id="ARBA00022630"/>
    </source>
</evidence>
<dbReference type="PANTHER" id="PTHR10742:SF405">
    <property type="entry name" value="PEROXISOMAL N(1)-ACETYL-SPERMINE_SPERMIDINE OXIDASE"/>
    <property type="match status" value="1"/>
</dbReference>
<comment type="subcellular location">
    <subcellularLocation>
        <location evidence="2">Cytoplasm</location>
    </subcellularLocation>
</comment>
<dbReference type="Gene3D" id="3.90.660.10">
    <property type="match status" value="2"/>
</dbReference>
<dbReference type="InterPro" id="IPR036188">
    <property type="entry name" value="FAD/NAD-bd_sf"/>
</dbReference>
<organism evidence="9 10">
    <name type="scientific">Glycine soja</name>
    <name type="common">Wild soybean</name>
    <dbReference type="NCBI Taxonomy" id="3848"/>
    <lineage>
        <taxon>Eukaryota</taxon>
        <taxon>Viridiplantae</taxon>
        <taxon>Streptophyta</taxon>
        <taxon>Embryophyta</taxon>
        <taxon>Tracheophyta</taxon>
        <taxon>Spermatophyta</taxon>
        <taxon>Magnoliopsida</taxon>
        <taxon>eudicotyledons</taxon>
        <taxon>Gunneridae</taxon>
        <taxon>Pentapetalae</taxon>
        <taxon>rosids</taxon>
        <taxon>fabids</taxon>
        <taxon>Fabales</taxon>
        <taxon>Fabaceae</taxon>
        <taxon>Papilionoideae</taxon>
        <taxon>50 kb inversion clade</taxon>
        <taxon>NPAAA clade</taxon>
        <taxon>indigoferoid/millettioid clade</taxon>
        <taxon>Phaseoleae</taxon>
        <taxon>Glycine</taxon>
        <taxon>Glycine subgen. Soja</taxon>
    </lineage>
</organism>
<dbReference type="Pfam" id="PF01593">
    <property type="entry name" value="Amino_oxidase"/>
    <property type="match status" value="1"/>
</dbReference>
<dbReference type="EMBL" id="QZWG01000009">
    <property type="protein sequence ID" value="RZB90887.1"/>
    <property type="molecule type" value="Genomic_DNA"/>
</dbReference>
<keyword evidence="5" id="KW-0285">Flavoprotein</keyword>
<dbReference type="InterPro" id="IPR050281">
    <property type="entry name" value="Flavin_monoamine_oxidase"/>
</dbReference>
<dbReference type="Gene3D" id="3.50.50.60">
    <property type="entry name" value="FAD/NAD(P)-binding domain"/>
    <property type="match status" value="3"/>
</dbReference>
<evidence type="ECO:0000256" key="3">
    <source>
        <dbReference type="ARBA" id="ARBA00005995"/>
    </source>
</evidence>
<dbReference type="SUPFAM" id="SSF51905">
    <property type="entry name" value="FAD/NAD(P)-binding domain"/>
    <property type="match status" value="1"/>
</dbReference>
<keyword evidence="6" id="KW-0274">FAD</keyword>
<feature type="domain" description="Amine oxidase" evidence="8">
    <location>
        <begin position="15"/>
        <end position="589"/>
    </location>
</feature>
<dbReference type="Proteomes" id="UP000289340">
    <property type="component" value="Chromosome 9"/>
</dbReference>
<dbReference type="Gramene" id="XM_028325869.1">
    <property type="protein sequence ID" value="XP_028181670.1"/>
    <property type="gene ID" value="LOC114368651"/>
</dbReference>
<proteinExistence type="inferred from homology"/>
<comment type="similarity">
    <text evidence="3">Belongs to the flavin monoamine oxidase family.</text>
</comment>
<evidence type="ECO:0000259" key="8">
    <source>
        <dbReference type="Pfam" id="PF01593"/>
    </source>
</evidence>
<dbReference type="InterPro" id="IPR002937">
    <property type="entry name" value="Amino_oxidase"/>
</dbReference>
<reference evidence="9 10" key="1">
    <citation type="submission" date="2018-09" db="EMBL/GenBank/DDBJ databases">
        <title>A high-quality reference genome of wild soybean provides a powerful tool to mine soybean genomes.</title>
        <authorList>
            <person name="Xie M."/>
            <person name="Chung C.Y.L."/>
            <person name="Li M.-W."/>
            <person name="Wong F.-L."/>
            <person name="Chan T.-F."/>
            <person name="Lam H.-M."/>
        </authorList>
    </citation>
    <scope>NUCLEOTIDE SEQUENCE [LARGE SCALE GENOMIC DNA]</scope>
    <source>
        <strain evidence="10">cv. W05</strain>
        <tissue evidence="9">Hypocotyl of etiolated seedlings</tissue>
    </source>
</reference>
<accession>A0A445IXL0</accession>
<keyword evidence="4" id="KW-0963">Cytoplasm</keyword>
<dbReference type="GO" id="GO:0005737">
    <property type="term" value="C:cytoplasm"/>
    <property type="evidence" value="ECO:0007669"/>
    <property type="project" value="UniProtKB-SubCell"/>
</dbReference>
<dbReference type="SMR" id="A0A445IXL0"/>
<comment type="caution">
    <text evidence="9">The sequence shown here is derived from an EMBL/GenBank/DDBJ whole genome shotgun (WGS) entry which is preliminary data.</text>
</comment>
<evidence type="ECO:0000256" key="2">
    <source>
        <dbReference type="ARBA" id="ARBA00004496"/>
    </source>
</evidence>
<dbReference type="PANTHER" id="PTHR10742">
    <property type="entry name" value="FLAVIN MONOAMINE OXIDASE"/>
    <property type="match status" value="1"/>
</dbReference>
<evidence type="ECO:0000313" key="10">
    <source>
        <dbReference type="Proteomes" id="UP000289340"/>
    </source>
</evidence>
<dbReference type="SUPFAM" id="SSF54373">
    <property type="entry name" value="FAD-linked reductases, C-terminal domain"/>
    <property type="match status" value="1"/>
</dbReference>
<sequence>MVVKKPRIVIIGAGMAGLTAANKLYTATASKDLFELCVVEGGTRIGGRINTSEFGGDRIEMGATWIHGIGGSPIHKIAQEIHSLHSDQPWECMDGNTVTDDATTITIAEGGFHLHHPSIVDPITKLFNTLMEYSQGKLNDTTSKGGSELESYQKLAAKVASVSASSNNNNKNNLSVGSFLRQGLEAYQVSKEEQEEVKGCGNWSRKLLEEAIFAMHENNQRTYTSADDLFTLDYGAESEYIMFPGEEITIAKGYLSIIEYLASVLPPGLVQLGKKVTRIEWQLDDEKRKKGGAVENNGCCSSSSRPVKLHFCDGSVMYADHVIVTVSLGVLKAAILDDDDDDSGMFYPPLPPSKTEAISRLGFGVVNKLFMQLSPTHGGLKQHENEQSDKGFPFLQMAFHSPQSEMRNKKIPWWMRRTATLFPIYNNSSVLLSWFVGEEALALESLKDEEIINGVSSTVSFFLQHHSQWQKGSTSCSSHKLCNGNVNSDEGRSHYLQNEVKFSKVLKSKWGTDPLFLGSYSYVAVGSSGDDLDIMAEPLPKDNSSCQASSAASSSPLQILFAGEATHRTHYSTTHGAYFSGLREANRLLQHYHCVGIYNN</sequence>
<protein>
    <submittedName>
        <fullName evidence="9">Putative polyamine oxidase 5</fullName>
    </submittedName>
</protein>
<evidence type="ECO:0000256" key="4">
    <source>
        <dbReference type="ARBA" id="ARBA00022490"/>
    </source>
</evidence>
<evidence type="ECO:0000256" key="1">
    <source>
        <dbReference type="ARBA" id="ARBA00001974"/>
    </source>
</evidence>
<dbReference type="GO" id="GO:0046592">
    <property type="term" value="F:polyamine oxidase activity"/>
    <property type="evidence" value="ECO:0007669"/>
    <property type="project" value="TreeGrafter"/>
</dbReference>
<gene>
    <name evidence="9" type="ORF">D0Y65_023347</name>
</gene>